<protein>
    <recommendedName>
        <fullName evidence="2">FlgO domain-containing protein</fullName>
    </recommendedName>
</protein>
<evidence type="ECO:0000313" key="4">
    <source>
        <dbReference type="Proteomes" id="UP000824225"/>
    </source>
</evidence>
<feature type="domain" description="FlgO" evidence="2">
    <location>
        <begin position="61"/>
        <end position="185"/>
    </location>
</feature>
<comment type="caution">
    <text evidence="3">The sequence shown here is derived from an EMBL/GenBank/DDBJ whole genome shotgun (WGS) entry which is preliminary data.</text>
</comment>
<feature type="signal peptide" evidence="1">
    <location>
        <begin position="1"/>
        <end position="23"/>
    </location>
</feature>
<sequence>MSRRLFLLFLLTLSLLLPLTAAAGEGLSFPNPFSSRDKRTIGFVPRTADNIGAELDAQVMRLLQPAGYGRSSVSISCTVPVYLGDFADTSPLARQMAEELSRYFVDQGYKVNEIRKGSEVVSVPRKGEFLLTRDTRKLQSRTVTTEMVLTGTYTVTDRSVRFNMRLLSTPTNEVVAMAAGTVPVTEELVPLLADPLPPPPLRPTVRTKLPR</sequence>
<name>A0A9D2KKE6_9BACT</name>
<dbReference type="InterPro" id="IPR041215">
    <property type="entry name" value="FlgO_dom"/>
</dbReference>
<dbReference type="Proteomes" id="UP000824225">
    <property type="component" value="Unassembled WGS sequence"/>
</dbReference>
<reference evidence="3" key="1">
    <citation type="journal article" date="2021" name="PeerJ">
        <title>Extensive microbial diversity within the chicken gut microbiome revealed by metagenomics and culture.</title>
        <authorList>
            <person name="Gilroy R."/>
            <person name="Ravi A."/>
            <person name="Getino M."/>
            <person name="Pursley I."/>
            <person name="Horton D.L."/>
            <person name="Alikhan N.F."/>
            <person name="Baker D."/>
            <person name="Gharbi K."/>
            <person name="Hall N."/>
            <person name="Watson M."/>
            <person name="Adriaenssens E.M."/>
            <person name="Foster-Nyarko E."/>
            <person name="Jarju S."/>
            <person name="Secka A."/>
            <person name="Antonio M."/>
            <person name="Oren A."/>
            <person name="Chaudhuri R.R."/>
            <person name="La Ragione R."/>
            <person name="Hildebrand F."/>
            <person name="Pallen M.J."/>
        </authorList>
    </citation>
    <scope>NUCLEOTIDE SEQUENCE</scope>
    <source>
        <strain evidence="3">CHK186-16707</strain>
    </source>
</reference>
<proteinExistence type="predicted"/>
<gene>
    <name evidence="3" type="ORF">H9962_00225</name>
</gene>
<dbReference type="EMBL" id="DXAN01000001">
    <property type="protein sequence ID" value="HJA07606.1"/>
    <property type="molecule type" value="Genomic_DNA"/>
</dbReference>
<reference evidence="3" key="2">
    <citation type="submission" date="2021-04" db="EMBL/GenBank/DDBJ databases">
        <authorList>
            <person name="Gilroy R."/>
        </authorList>
    </citation>
    <scope>NUCLEOTIDE SEQUENCE</scope>
    <source>
        <strain evidence="3">CHK186-16707</strain>
    </source>
</reference>
<dbReference type="Pfam" id="PF17680">
    <property type="entry name" value="FlgO"/>
    <property type="match status" value="1"/>
</dbReference>
<evidence type="ECO:0000256" key="1">
    <source>
        <dbReference type="SAM" id="SignalP"/>
    </source>
</evidence>
<accession>A0A9D2KKE6</accession>
<dbReference type="AlphaFoldDB" id="A0A9D2KKE6"/>
<keyword evidence="1" id="KW-0732">Signal</keyword>
<organism evidence="3 4">
    <name type="scientific">Candidatus Mailhella merdigallinarum</name>
    <dbReference type="NCBI Taxonomy" id="2838658"/>
    <lineage>
        <taxon>Bacteria</taxon>
        <taxon>Pseudomonadati</taxon>
        <taxon>Thermodesulfobacteriota</taxon>
        <taxon>Desulfovibrionia</taxon>
        <taxon>Desulfovibrionales</taxon>
        <taxon>Desulfovibrionaceae</taxon>
        <taxon>Mailhella</taxon>
    </lineage>
</organism>
<feature type="chain" id="PRO_5039369738" description="FlgO domain-containing protein" evidence="1">
    <location>
        <begin position="24"/>
        <end position="211"/>
    </location>
</feature>
<evidence type="ECO:0000259" key="2">
    <source>
        <dbReference type="Pfam" id="PF17680"/>
    </source>
</evidence>
<evidence type="ECO:0000313" key="3">
    <source>
        <dbReference type="EMBL" id="HJA07606.1"/>
    </source>
</evidence>